<keyword evidence="3" id="KW-1185">Reference proteome</keyword>
<gene>
    <name evidence="2" type="ORF">KHM83_06230</name>
</gene>
<dbReference type="RefSeq" id="WP_213236052.1">
    <property type="nucleotide sequence ID" value="NZ_JAHBCL010000008.1"/>
</dbReference>
<evidence type="ECO:0000313" key="2">
    <source>
        <dbReference type="EMBL" id="MBS7526267.1"/>
    </source>
</evidence>
<dbReference type="EMBL" id="JAHBCL010000008">
    <property type="protein sequence ID" value="MBS7526267.1"/>
    <property type="molecule type" value="Genomic_DNA"/>
</dbReference>
<evidence type="ECO:0000256" key="1">
    <source>
        <dbReference type="ARBA" id="ARBA00010554"/>
    </source>
</evidence>
<evidence type="ECO:0000313" key="3">
    <source>
        <dbReference type="Proteomes" id="UP000746471"/>
    </source>
</evidence>
<proteinExistence type="inferred from homology"/>
<dbReference type="Pfam" id="PF02641">
    <property type="entry name" value="DUF190"/>
    <property type="match status" value="1"/>
</dbReference>
<comment type="similarity">
    <text evidence="1">Belongs to the UPF0166 family.</text>
</comment>
<dbReference type="InterPro" id="IPR003793">
    <property type="entry name" value="UPF0166"/>
</dbReference>
<dbReference type="PANTHER" id="PTHR35983:SF1">
    <property type="entry name" value="UPF0166 PROTEIN TM_0021"/>
    <property type="match status" value="1"/>
</dbReference>
<dbReference type="Proteomes" id="UP000746471">
    <property type="component" value="Unassembled WGS sequence"/>
</dbReference>
<dbReference type="SUPFAM" id="SSF54913">
    <property type="entry name" value="GlnB-like"/>
    <property type="match status" value="1"/>
</dbReference>
<dbReference type="InterPro" id="IPR011322">
    <property type="entry name" value="N-reg_PII-like_a/b"/>
</dbReference>
<dbReference type="PANTHER" id="PTHR35983">
    <property type="entry name" value="UPF0166 PROTEIN TM_0021"/>
    <property type="match status" value="1"/>
</dbReference>
<protein>
    <submittedName>
        <fullName evidence="2">DUF190 domain-containing protein</fullName>
    </submittedName>
</protein>
<organism evidence="2 3">
    <name type="scientific">Fusibacter paucivorans</name>
    <dbReference type="NCBI Taxonomy" id="76009"/>
    <lineage>
        <taxon>Bacteria</taxon>
        <taxon>Bacillati</taxon>
        <taxon>Bacillota</taxon>
        <taxon>Clostridia</taxon>
        <taxon>Eubacteriales</taxon>
        <taxon>Eubacteriales Family XII. Incertae Sedis</taxon>
        <taxon>Fusibacter</taxon>
    </lineage>
</organism>
<sequence length="116" mass="13149">MNFNEKCRILKVYISEDSKYQGHNLYHAIVQKMHEMDMAGVTVTRGIEGYGQGKRIHSARVLELSLKLPVIVEIIDTVNKIEQAIPVLENMVNEGLILTTEVDVIKYGKESKHAEP</sequence>
<reference evidence="2 3" key="1">
    <citation type="submission" date="2021-05" db="EMBL/GenBank/DDBJ databases">
        <title>Fusibacter ferrireducens sp. nov., an anaerobic, sulfur- and Fe-reducing bacterium isolated from the mangrove sediment.</title>
        <authorList>
            <person name="Qiu D."/>
        </authorList>
    </citation>
    <scope>NUCLEOTIDE SEQUENCE [LARGE SCALE GENOMIC DNA]</scope>
    <source>
        <strain evidence="2 3">DSM 12116</strain>
    </source>
</reference>
<dbReference type="Gene3D" id="3.30.70.120">
    <property type="match status" value="1"/>
</dbReference>
<name>A0ABS5PN21_9FIRM</name>
<accession>A0ABS5PN21</accession>
<dbReference type="InterPro" id="IPR015867">
    <property type="entry name" value="N-reg_PII/ATP_PRibTrfase_C"/>
</dbReference>
<comment type="caution">
    <text evidence="2">The sequence shown here is derived from an EMBL/GenBank/DDBJ whole genome shotgun (WGS) entry which is preliminary data.</text>
</comment>